<dbReference type="InterPro" id="IPR036565">
    <property type="entry name" value="Mur-like_cat_sf"/>
</dbReference>
<reference evidence="13" key="1">
    <citation type="journal article" date="2010" name="Science">
        <title>Plasticity of animal genome architecture unmasked by rapid evolution of a pelagic tunicate.</title>
        <authorList>
            <person name="Denoeud F."/>
            <person name="Henriet S."/>
            <person name="Mungpakdee S."/>
            <person name="Aury J.M."/>
            <person name="Da Silva C."/>
            <person name="Brinkmann H."/>
            <person name="Mikhaleva J."/>
            <person name="Olsen L.C."/>
            <person name="Jubin C."/>
            <person name="Canestro C."/>
            <person name="Bouquet J.M."/>
            <person name="Danks G."/>
            <person name="Poulain J."/>
            <person name="Campsteijn C."/>
            <person name="Adamski M."/>
            <person name="Cross I."/>
            <person name="Yadetie F."/>
            <person name="Muffato M."/>
            <person name="Louis A."/>
            <person name="Butcher S."/>
            <person name="Tsagkogeorga G."/>
            <person name="Konrad A."/>
            <person name="Singh S."/>
            <person name="Jensen M.F."/>
            <person name="Cong E.H."/>
            <person name="Eikeseth-Otteraa H."/>
            <person name="Noel B."/>
            <person name="Anthouard V."/>
            <person name="Porcel B.M."/>
            <person name="Kachouri-Lafond R."/>
            <person name="Nishino A."/>
            <person name="Ugolini M."/>
            <person name="Chourrout P."/>
            <person name="Nishida H."/>
            <person name="Aasland R."/>
            <person name="Huzurbazar S."/>
            <person name="Westhof E."/>
            <person name="Delsuc F."/>
            <person name="Lehrach H."/>
            <person name="Reinhardt R."/>
            <person name="Weissenbach J."/>
            <person name="Roy S.W."/>
            <person name="Artiguenave F."/>
            <person name="Postlethwait J.H."/>
            <person name="Manak J.R."/>
            <person name="Thompson E.M."/>
            <person name="Jaillon O."/>
            <person name="Du Pasquier L."/>
            <person name="Boudinot P."/>
            <person name="Liberles D.A."/>
            <person name="Volff J.N."/>
            <person name="Philippe H."/>
            <person name="Lenhard B."/>
            <person name="Roest Crollius H."/>
            <person name="Wincker P."/>
            <person name="Chourrout D."/>
        </authorList>
    </citation>
    <scope>NUCLEOTIDE SEQUENCE [LARGE SCALE GENOMIC DNA]</scope>
</reference>
<evidence type="ECO:0000256" key="7">
    <source>
        <dbReference type="ARBA" id="ARBA00022741"/>
    </source>
</evidence>
<evidence type="ECO:0000313" key="13">
    <source>
        <dbReference type="EMBL" id="CBY37430.1"/>
    </source>
</evidence>
<dbReference type="GO" id="GO:0004326">
    <property type="term" value="F:tetrahydrofolylpolyglutamate synthase activity"/>
    <property type="evidence" value="ECO:0007669"/>
    <property type="project" value="UniProtKB-EC"/>
</dbReference>
<comment type="catalytic activity">
    <reaction evidence="12">
        <text>(6S)-5,6,7,8-tetrahydrofolyl-(gamma-L-Glu)(n) + L-glutamate + ATP = (6S)-5,6,7,8-tetrahydrofolyl-(gamma-L-Glu)(n+1) + ADP + phosphate + H(+)</text>
        <dbReference type="Rhea" id="RHEA:10580"/>
        <dbReference type="Rhea" id="RHEA-COMP:14738"/>
        <dbReference type="Rhea" id="RHEA-COMP:14740"/>
        <dbReference type="ChEBI" id="CHEBI:15378"/>
        <dbReference type="ChEBI" id="CHEBI:29985"/>
        <dbReference type="ChEBI" id="CHEBI:30616"/>
        <dbReference type="ChEBI" id="CHEBI:43474"/>
        <dbReference type="ChEBI" id="CHEBI:141005"/>
        <dbReference type="ChEBI" id="CHEBI:456216"/>
        <dbReference type="EC" id="6.3.2.17"/>
    </reaction>
</comment>
<dbReference type="GO" id="GO:0005829">
    <property type="term" value="C:cytosol"/>
    <property type="evidence" value="ECO:0007669"/>
    <property type="project" value="TreeGrafter"/>
</dbReference>
<evidence type="ECO:0000256" key="5">
    <source>
        <dbReference type="ARBA" id="ARBA00022598"/>
    </source>
</evidence>
<dbReference type="SUPFAM" id="SSF53244">
    <property type="entry name" value="MurD-like peptide ligases, peptide-binding domain"/>
    <property type="match status" value="1"/>
</dbReference>
<keyword evidence="6" id="KW-0479">Metal-binding</keyword>
<dbReference type="EC" id="6.3.2.17" evidence="3"/>
<dbReference type="InterPro" id="IPR036615">
    <property type="entry name" value="Mur_ligase_C_dom_sf"/>
</dbReference>
<dbReference type="AlphaFoldDB" id="E4YPN4"/>
<evidence type="ECO:0000256" key="12">
    <source>
        <dbReference type="ARBA" id="ARBA00047493"/>
    </source>
</evidence>
<keyword evidence="8" id="KW-0067">ATP-binding</keyword>
<accession>E4YPN4</accession>
<dbReference type="Proteomes" id="UP000011014">
    <property type="component" value="Unassembled WGS sequence"/>
</dbReference>
<dbReference type="EMBL" id="FN654974">
    <property type="protein sequence ID" value="CBY37430.1"/>
    <property type="molecule type" value="Genomic_DNA"/>
</dbReference>
<evidence type="ECO:0000256" key="8">
    <source>
        <dbReference type="ARBA" id="ARBA00022840"/>
    </source>
</evidence>
<dbReference type="GO" id="GO:0006730">
    <property type="term" value="P:one-carbon metabolic process"/>
    <property type="evidence" value="ECO:0007669"/>
    <property type="project" value="UniProtKB-KW"/>
</dbReference>
<dbReference type="NCBIfam" id="TIGR01499">
    <property type="entry name" value="folC"/>
    <property type="match status" value="1"/>
</dbReference>
<dbReference type="PANTHER" id="PTHR11136:SF5">
    <property type="entry name" value="FOLYLPOLYGLUTAMATE SYNTHASE, MITOCHONDRIAL"/>
    <property type="match status" value="1"/>
</dbReference>
<dbReference type="InterPro" id="IPR001645">
    <property type="entry name" value="Folylpolyglutamate_synth"/>
</dbReference>
<dbReference type="GO" id="GO:0046872">
    <property type="term" value="F:metal ion binding"/>
    <property type="evidence" value="ECO:0007669"/>
    <property type="project" value="UniProtKB-KW"/>
</dbReference>
<name>E4YPN4_OIKDI</name>
<dbReference type="Gene3D" id="3.40.1190.10">
    <property type="entry name" value="Mur-like, catalytic domain"/>
    <property type="match status" value="1"/>
</dbReference>
<evidence type="ECO:0000256" key="4">
    <source>
        <dbReference type="ARBA" id="ARBA00022563"/>
    </source>
</evidence>
<comment type="similarity">
    <text evidence="2">Belongs to the folylpolyglutamate synthase family.</text>
</comment>
<evidence type="ECO:0000256" key="10">
    <source>
        <dbReference type="ARBA" id="ARBA00030592"/>
    </source>
</evidence>
<keyword evidence="5" id="KW-0436">Ligase</keyword>
<evidence type="ECO:0000256" key="11">
    <source>
        <dbReference type="ARBA" id="ARBA00030876"/>
    </source>
</evidence>
<keyword evidence="7" id="KW-0547">Nucleotide-binding</keyword>
<protein>
    <recommendedName>
        <fullName evidence="3">tetrahydrofolate synthase</fullName>
        <ecNumber evidence="3">6.3.2.17</ecNumber>
    </recommendedName>
    <alternativeName>
        <fullName evidence="11">Folylpoly-gamma-glutamate synthetase</fullName>
    </alternativeName>
    <alternativeName>
        <fullName evidence="10">Tetrahydrofolylpolyglutamate synthase</fullName>
    </alternativeName>
</protein>
<dbReference type="GO" id="GO:0005739">
    <property type="term" value="C:mitochondrion"/>
    <property type="evidence" value="ECO:0007669"/>
    <property type="project" value="TreeGrafter"/>
</dbReference>
<dbReference type="GO" id="GO:0005524">
    <property type="term" value="F:ATP binding"/>
    <property type="evidence" value="ECO:0007669"/>
    <property type="project" value="UniProtKB-KW"/>
</dbReference>
<organism evidence="13">
    <name type="scientific">Oikopleura dioica</name>
    <name type="common">Tunicate</name>
    <dbReference type="NCBI Taxonomy" id="34765"/>
    <lineage>
        <taxon>Eukaryota</taxon>
        <taxon>Metazoa</taxon>
        <taxon>Chordata</taxon>
        <taxon>Tunicata</taxon>
        <taxon>Appendicularia</taxon>
        <taxon>Copelata</taxon>
        <taxon>Oikopleuridae</taxon>
        <taxon>Oikopleura</taxon>
    </lineage>
</organism>
<dbReference type="SUPFAM" id="SSF53623">
    <property type="entry name" value="MurD-like peptide ligases, catalytic domain"/>
    <property type="match status" value="1"/>
</dbReference>
<comment type="pathway">
    <text evidence="1">Cofactor biosynthesis; tetrahydrofolylpolyglutamate biosynthesis.</text>
</comment>
<evidence type="ECO:0000256" key="6">
    <source>
        <dbReference type="ARBA" id="ARBA00022723"/>
    </source>
</evidence>
<gene>
    <name evidence="13" type="ORF">GSOID_T00030893001</name>
</gene>
<keyword evidence="4" id="KW-0554">One-carbon metabolism</keyword>
<keyword evidence="9" id="KW-0460">Magnesium</keyword>
<evidence type="ECO:0000256" key="2">
    <source>
        <dbReference type="ARBA" id="ARBA00008276"/>
    </source>
</evidence>
<evidence type="ECO:0000256" key="1">
    <source>
        <dbReference type="ARBA" id="ARBA00005150"/>
    </source>
</evidence>
<dbReference type="PANTHER" id="PTHR11136">
    <property type="entry name" value="FOLYLPOLYGLUTAMATE SYNTHASE-RELATED"/>
    <property type="match status" value="1"/>
</dbReference>
<evidence type="ECO:0000256" key="9">
    <source>
        <dbReference type="ARBA" id="ARBA00022842"/>
    </source>
</evidence>
<evidence type="ECO:0000256" key="3">
    <source>
        <dbReference type="ARBA" id="ARBA00013025"/>
    </source>
</evidence>
<dbReference type="Gene3D" id="3.90.190.20">
    <property type="entry name" value="Mur ligase, C-terminal domain"/>
    <property type="match status" value="1"/>
</dbReference>
<proteinExistence type="inferred from homology"/>
<sequence>MMYGPKMLHTFKLRTRYFFEFGDILQSVFGGKLCEKLKSIPLLHVAGTKGKGTTCAFAETILRARGFKTGLFTSPSFNSVAERIRINGKPVSDEQFAATAEKLEKLDQVKILRASDLWFANLTLLALQTFVEQKVDVIILEVGIGGALCPTSAYPRGAPRVCCVTALGYDHMDKLGYSIEEIAAAKAGIFRRGATLITSKQEYEEALSVLKIFANEIQGNLLTPSQDLIDSTGLEYPNNENAATAILATRHLIKSLKEETFFQRLRKSSSSAESDLMKTITPTEMKAIYSAEWPGRQQIVEHEINGRIIRILLDVAHTPGDADFFLDFNLFQESMKICANWAAQKKIGKIFVLMRSALGREIDSQMVHLAEILKPEYFAGAPNVAKHLAELDQNGGSEKYSYLYPSFLTRGLDQQLAEQRERLAIANESARKFGLNTFEFESVNDCLENLPEDVGTVLITGSLYMVAAFFRLRPDVA</sequence>